<dbReference type="VEuPathDB" id="FungiDB:jhhlp_001705"/>
<feature type="transmembrane region" description="Helical" evidence="4">
    <location>
        <begin position="159"/>
        <end position="180"/>
    </location>
</feature>
<keyword evidence="7" id="KW-1185">Reference proteome</keyword>
<feature type="transmembrane region" description="Helical" evidence="4">
    <location>
        <begin position="136"/>
        <end position="153"/>
    </location>
</feature>
<protein>
    <recommendedName>
        <fullName evidence="5">Major facilitator superfamily (MFS) profile domain-containing protein</fullName>
    </recommendedName>
</protein>
<feature type="transmembrane region" description="Helical" evidence="4">
    <location>
        <begin position="69"/>
        <end position="90"/>
    </location>
</feature>
<evidence type="ECO:0000256" key="4">
    <source>
        <dbReference type="SAM" id="Phobius"/>
    </source>
</evidence>
<evidence type="ECO:0000256" key="1">
    <source>
        <dbReference type="ARBA" id="ARBA00004141"/>
    </source>
</evidence>
<dbReference type="OrthoDB" id="6499973at2759"/>
<dbReference type="AlphaFoldDB" id="A0A2N3NH27"/>
<feature type="region of interest" description="Disordered" evidence="3">
    <location>
        <begin position="16"/>
        <end position="49"/>
    </location>
</feature>
<dbReference type="PANTHER" id="PTHR11360">
    <property type="entry name" value="MONOCARBOXYLATE TRANSPORTER"/>
    <property type="match status" value="1"/>
</dbReference>
<dbReference type="InParanoid" id="A0A2N3NH27"/>
<feature type="transmembrane region" description="Helical" evidence="4">
    <location>
        <begin position="358"/>
        <end position="385"/>
    </location>
</feature>
<dbReference type="PANTHER" id="PTHR11360:SF305">
    <property type="entry name" value="MAJOR FACILITATOR SUPERFAMILY (MFS) PROFILE DOMAIN-CONTAINING PROTEIN"/>
    <property type="match status" value="1"/>
</dbReference>
<comment type="similarity">
    <text evidence="2">Belongs to the major facilitator superfamily. Monocarboxylate porter (TC 2.A.1.13) family.</text>
</comment>
<comment type="subcellular location">
    <subcellularLocation>
        <location evidence="1">Membrane</location>
        <topology evidence="1">Multi-pass membrane protein</topology>
    </subcellularLocation>
</comment>
<name>A0A2N3NH27_9PEZI</name>
<feature type="transmembrane region" description="Helical" evidence="4">
    <location>
        <begin position="102"/>
        <end position="124"/>
    </location>
</feature>
<evidence type="ECO:0000313" key="7">
    <source>
        <dbReference type="Proteomes" id="UP000233524"/>
    </source>
</evidence>
<proteinExistence type="inferred from homology"/>
<sequence>MISTQTISVTRPDIRPRLSSNASIPLGDISRSDTDNYGPATERSGELSPPLRQTVIADDDWDSKEGWPVVAAGSAIFFVYLGLIYSYGIIQLHLSEARLASVSTLAFIGSVAAAISPLTGPIVARIINRLGYRTTAAIGAGFVGLGEFAAGWSTKSVPAMFITQGFLFGIGRSLLFLPAATVPSLWFRRKRGLATGIVYGGAGVGSAVIALSMEKMITSLGIETTLKILGVVAWAICLPAAYFLKAPAGRGRAVSSVQWRLFCSVKFIIMLLMGAIATFPLFVPPFILPLYISSIGLSSQTGAAILAAWNLASAVGRIGMGFGADSWLGPVNSLLASLVIMGVTALALWPFASSLGLLIFFAILNGVGSGGYFSLTPVVIAAVFGDGELASVMSMTVTSWTFGYFMGQGSPIAGYLLEAYGGADGGIAAFRPAFFYAGSLTLASAGLLLAVRLMMNRKILARV</sequence>
<keyword evidence="4" id="KW-1133">Transmembrane helix</keyword>
<feature type="transmembrane region" description="Helical" evidence="4">
    <location>
        <begin position="397"/>
        <end position="417"/>
    </location>
</feature>
<dbReference type="InterPro" id="IPR011701">
    <property type="entry name" value="MFS"/>
</dbReference>
<dbReference type="Pfam" id="PF07690">
    <property type="entry name" value="MFS_1"/>
    <property type="match status" value="1"/>
</dbReference>
<gene>
    <name evidence="6" type="ORF">jhhlp_001705</name>
</gene>
<organism evidence="6 7">
    <name type="scientific">Lomentospora prolificans</name>
    <dbReference type="NCBI Taxonomy" id="41688"/>
    <lineage>
        <taxon>Eukaryota</taxon>
        <taxon>Fungi</taxon>
        <taxon>Dikarya</taxon>
        <taxon>Ascomycota</taxon>
        <taxon>Pezizomycotina</taxon>
        <taxon>Sordariomycetes</taxon>
        <taxon>Hypocreomycetidae</taxon>
        <taxon>Microascales</taxon>
        <taxon>Microascaceae</taxon>
        <taxon>Lomentospora</taxon>
    </lineage>
</organism>
<dbReference type="EMBL" id="NLAX01000005">
    <property type="protein sequence ID" value="PKS11717.1"/>
    <property type="molecule type" value="Genomic_DNA"/>
</dbReference>
<feature type="domain" description="Major facilitator superfamily (MFS) profile" evidence="5">
    <location>
        <begin position="266"/>
        <end position="463"/>
    </location>
</feature>
<dbReference type="GO" id="GO:0022857">
    <property type="term" value="F:transmembrane transporter activity"/>
    <property type="evidence" value="ECO:0007669"/>
    <property type="project" value="InterPro"/>
</dbReference>
<feature type="transmembrane region" description="Helical" evidence="4">
    <location>
        <begin position="289"/>
        <end position="312"/>
    </location>
</feature>
<dbReference type="InterPro" id="IPR020846">
    <property type="entry name" value="MFS_dom"/>
</dbReference>
<comment type="caution">
    <text evidence="6">The sequence shown here is derived from an EMBL/GenBank/DDBJ whole genome shotgun (WGS) entry which is preliminary data.</text>
</comment>
<evidence type="ECO:0000259" key="5">
    <source>
        <dbReference type="PROSITE" id="PS50850"/>
    </source>
</evidence>
<feature type="transmembrane region" description="Helical" evidence="4">
    <location>
        <begin position="333"/>
        <end position="352"/>
    </location>
</feature>
<evidence type="ECO:0000313" key="6">
    <source>
        <dbReference type="EMBL" id="PKS11717.1"/>
    </source>
</evidence>
<feature type="transmembrane region" description="Helical" evidence="4">
    <location>
        <begin position="225"/>
        <end position="244"/>
    </location>
</feature>
<feature type="transmembrane region" description="Helical" evidence="4">
    <location>
        <begin position="433"/>
        <end position="455"/>
    </location>
</feature>
<accession>A0A2N3NH27</accession>
<reference evidence="6 7" key="1">
    <citation type="journal article" date="2017" name="G3 (Bethesda)">
        <title>First Draft Genome Sequence of the Pathogenic Fungus Lomentospora prolificans (Formerly Scedosporium prolificans).</title>
        <authorList>
            <person name="Luo R."/>
            <person name="Zimin A."/>
            <person name="Workman R."/>
            <person name="Fan Y."/>
            <person name="Pertea G."/>
            <person name="Grossman N."/>
            <person name="Wear M.P."/>
            <person name="Jia B."/>
            <person name="Miller H."/>
            <person name="Casadevall A."/>
            <person name="Timp W."/>
            <person name="Zhang S.X."/>
            <person name="Salzberg S.L."/>
        </authorList>
    </citation>
    <scope>NUCLEOTIDE SEQUENCE [LARGE SCALE GENOMIC DNA]</scope>
    <source>
        <strain evidence="6 7">JHH-5317</strain>
    </source>
</reference>
<feature type="transmembrane region" description="Helical" evidence="4">
    <location>
        <begin position="265"/>
        <end position="283"/>
    </location>
</feature>
<dbReference type="Gene3D" id="1.20.1250.20">
    <property type="entry name" value="MFS general substrate transporter like domains"/>
    <property type="match status" value="2"/>
</dbReference>
<feature type="transmembrane region" description="Helical" evidence="4">
    <location>
        <begin position="192"/>
        <end position="213"/>
    </location>
</feature>
<dbReference type="GO" id="GO:0016020">
    <property type="term" value="C:membrane"/>
    <property type="evidence" value="ECO:0007669"/>
    <property type="project" value="UniProtKB-SubCell"/>
</dbReference>
<evidence type="ECO:0000256" key="3">
    <source>
        <dbReference type="SAM" id="MobiDB-lite"/>
    </source>
</evidence>
<dbReference type="PROSITE" id="PS50850">
    <property type="entry name" value="MFS"/>
    <property type="match status" value="1"/>
</dbReference>
<dbReference type="Proteomes" id="UP000233524">
    <property type="component" value="Unassembled WGS sequence"/>
</dbReference>
<dbReference type="InterPro" id="IPR050327">
    <property type="entry name" value="Proton-linked_MCT"/>
</dbReference>
<keyword evidence="4" id="KW-0472">Membrane</keyword>
<evidence type="ECO:0000256" key="2">
    <source>
        <dbReference type="ARBA" id="ARBA00006727"/>
    </source>
</evidence>
<keyword evidence="4" id="KW-0812">Transmembrane</keyword>
<dbReference type="SUPFAM" id="SSF103473">
    <property type="entry name" value="MFS general substrate transporter"/>
    <property type="match status" value="1"/>
</dbReference>
<dbReference type="InterPro" id="IPR036259">
    <property type="entry name" value="MFS_trans_sf"/>
</dbReference>